<dbReference type="AlphaFoldDB" id="A0ABD1KK37"/>
<dbReference type="PANTHER" id="PTHR21292:SF12">
    <property type="entry name" value="EXOCYST COMPLEX COMPONENT 3-LIKE PROTEIN"/>
    <property type="match status" value="1"/>
</dbReference>
<protein>
    <submittedName>
        <fullName evidence="3">Uncharacterized protein</fullName>
    </submittedName>
</protein>
<evidence type="ECO:0000256" key="1">
    <source>
        <dbReference type="ARBA" id="ARBA00009447"/>
    </source>
</evidence>
<dbReference type="Gene3D" id="1.10.357.70">
    <property type="entry name" value="Exocyst complex component Sec6, C-terminal domain"/>
    <property type="match status" value="1"/>
</dbReference>
<dbReference type="InterPro" id="IPR042532">
    <property type="entry name" value="EXOC3/Sec6_C"/>
</dbReference>
<organism evidence="3 4">
    <name type="scientific">Coilia grayii</name>
    <name type="common">Gray's grenadier anchovy</name>
    <dbReference type="NCBI Taxonomy" id="363190"/>
    <lineage>
        <taxon>Eukaryota</taxon>
        <taxon>Metazoa</taxon>
        <taxon>Chordata</taxon>
        <taxon>Craniata</taxon>
        <taxon>Vertebrata</taxon>
        <taxon>Euteleostomi</taxon>
        <taxon>Actinopterygii</taxon>
        <taxon>Neopterygii</taxon>
        <taxon>Teleostei</taxon>
        <taxon>Clupei</taxon>
        <taxon>Clupeiformes</taxon>
        <taxon>Clupeoidei</taxon>
        <taxon>Engraulidae</taxon>
        <taxon>Coilinae</taxon>
        <taxon>Coilia</taxon>
    </lineage>
</organism>
<dbReference type="Proteomes" id="UP001591681">
    <property type="component" value="Unassembled WGS sequence"/>
</dbReference>
<accession>A0ABD1KK37</accession>
<dbReference type="PANTHER" id="PTHR21292">
    <property type="entry name" value="EXOCYST COMPLEX COMPONENT SEC6-RELATED"/>
    <property type="match status" value="1"/>
</dbReference>
<evidence type="ECO:0000256" key="2">
    <source>
        <dbReference type="SAM" id="MobiDB-lite"/>
    </source>
</evidence>
<proteinExistence type="inferred from homology"/>
<comment type="similarity">
    <text evidence="1">Belongs to the SEC6 family.</text>
</comment>
<reference evidence="3 4" key="1">
    <citation type="submission" date="2024-09" db="EMBL/GenBank/DDBJ databases">
        <title>A chromosome-level genome assembly of Gray's grenadier anchovy, Coilia grayii.</title>
        <authorList>
            <person name="Fu Z."/>
        </authorList>
    </citation>
    <scope>NUCLEOTIDE SEQUENCE [LARGE SCALE GENOMIC DNA]</scope>
    <source>
        <strain evidence="3">G4</strain>
        <tissue evidence="3">Muscle</tissue>
    </source>
</reference>
<evidence type="ECO:0000313" key="3">
    <source>
        <dbReference type="EMBL" id="KAL2099361.1"/>
    </source>
</evidence>
<comment type="caution">
    <text evidence="3">The sequence shown here is derived from an EMBL/GenBank/DDBJ whole genome shotgun (WGS) entry which is preliminary data.</text>
</comment>
<dbReference type="EMBL" id="JBHFQA010000005">
    <property type="protein sequence ID" value="KAL2099361.1"/>
    <property type="molecule type" value="Genomic_DNA"/>
</dbReference>
<name>A0ABD1KK37_9TELE</name>
<sequence>MPRGHVVPSDICCPSVIGLHPASPSVIGLHPTGSLSGAGSPGDMPPCKQEPPPSVPDHLSTEEWNYRILVVLAEFLGSPGVDSLSVRDELRRWKGRVGGEAGESPDWLHQYQQQVEKAVRLHFPSPPPECSPQQQPELDTYLGRVKKVVQGELLRLAPVLKEAGLLGTLIDRYHVHTMSQLEQLLQSNLYMDQIFTLLRWTLKTYLSTVLGHPDVSADVFAVMDMMLLADWLKKAKTKALQSAQEYVGGCLKRMLEREEEEEEEAGSCDQSDEEAFIRLHLDITQCLTGIVRKAGVISPSFRKETQMMCLFQLHTFLHRFTAREKKRMTGGKGEGEERIPHLFRTINTCIELRLLAMQLASEAQTDGAATVGLLEELETQARHKLLDTAAHNLEVSLQMYFKRKNTHMGKMLSDLKLLLKKLPKECRAHTVVMDALYGQVVSLYLKQLLLSNHRHLQRSWGHIGQQIEGDAEELHKVFSQQNKDLQKRSMLLLKVADVLSLTDEDALKLTCSVLLSDFPQVSREQVKKLLRWRGDLSQRQVKAVLDTTSDMYDVFQQSPRRRPLTLWWCWACI</sequence>
<keyword evidence="4" id="KW-1185">Reference proteome</keyword>
<gene>
    <name evidence="3" type="ORF">ACEWY4_005841</name>
</gene>
<evidence type="ECO:0000313" key="4">
    <source>
        <dbReference type="Proteomes" id="UP001591681"/>
    </source>
</evidence>
<dbReference type="InterPro" id="IPR010326">
    <property type="entry name" value="EXOC3/Sec6"/>
</dbReference>
<dbReference type="Pfam" id="PF06046">
    <property type="entry name" value="Sec6"/>
    <property type="match status" value="1"/>
</dbReference>
<feature type="region of interest" description="Disordered" evidence="2">
    <location>
        <begin position="28"/>
        <end position="57"/>
    </location>
</feature>